<protein>
    <submittedName>
        <fullName evidence="1">Uncharacterized protein</fullName>
    </submittedName>
</protein>
<accession>A0ABU2SM41</accession>
<organism evidence="1 2">
    <name type="scientific">Streptomyces hesseae</name>
    <dbReference type="NCBI Taxonomy" id="3075519"/>
    <lineage>
        <taxon>Bacteria</taxon>
        <taxon>Bacillati</taxon>
        <taxon>Actinomycetota</taxon>
        <taxon>Actinomycetes</taxon>
        <taxon>Kitasatosporales</taxon>
        <taxon>Streptomycetaceae</taxon>
        <taxon>Streptomyces</taxon>
    </lineage>
</organism>
<comment type="caution">
    <text evidence="1">The sequence shown here is derived from an EMBL/GenBank/DDBJ whole genome shotgun (WGS) entry which is preliminary data.</text>
</comment>
<evidence type="ECO:0000313" key="1">
    <source>
        <dbReference type="EMBL" id="MDT0449434.1"/>
    </source>
</evidence>
<proteinExistence type="predicted"/>
<dbReference type="EMBL" id="JAVRFI010000005">
    <property type="protein sequence ID" value="MDT0449434.1"/>
    <property type="molecule type" value="Genomic_DNA"/>
</dbReference>
<dbReference type="RefSeq" id="WP_311609748.1">
    <property type="nucleotide sequence ID" value="NZ_JAVRFI010000005.1"/>
</dbReference>
<sequence length="47" mass="5172">MGALKVPEHDDLATLRDRQDQNACGWATDACGIAVYAHREVFDRALA</sequence>
<dbReference type="Proteomes" id="UP001180531">
    <property type="component" value="Unassembled WGS sequence"/>
</dbReference>
<evidence type="ECO:0000313" key="2">
    <source>
        <dbReference type="Proteomes" id="UP001180531"/>
    </source>
</evidence>
<name>A0ABU2SM41_9ACTN</name>
<gene>
    <name evidence="1" type="ORF">RM609_10145</name>
</gene>
<keyword evidence="2" id="KW-1185">Reference proteome</keyword>
<reference evidence="1" key="1">
    <citation type="submission" date="2024-05" db="EMBL/GenBank/DDBJ databases">
        <title>30 novel species of actinomycetes from the DSMZ collection.</title>
        <authorList>
            <person name="Nouioui I."/>
        </authorList>
    </citation>
    <scope>NUCLEOTIDE SEQUENCE</scope>
    <source>
        <strain evidence="1">DSM 40473</strain>
    </source>
</reference>